<comment type="caution">
    <text evidence="2">The sequence shown here is derived from an EMBL/GenBank/DDBJ whole genome shotgun (WGS) entry which is preliminary data.</text>
</comment>
<dbReference type="OrthoDB" id="2393824at2759"/>
<keyword evidence="3" id="KW-1185">Reference proteome</keyword>
<feature type="region of interest" description="Disordered" evidence="1">
    <location>
        <begin position="847"/>
        <end position="959"/>
    </location>
</feature>
<reference evidence="2" key="1">
    <citation type="submission" date="2020-05" db="EMBL/GenBank/DDBJ databases">
        <title>Mycena genomes resolve the evolution of fungal bioluminescence.</title>
        <authorList>
            <person name="Tsai I.J."/>
        </authorList>
    </citation>
    <scope>NUCLEOTIDE SEQUENCE</scope>
    <source>
        <strain evidence="2">171206Taipei</strain>
    </source>
</reference>
<feature type="compositionally biased region" description="Acidic residues" evidence="1">
    <location>
        <begin position="934"/>
        <end position="945"/>
    </location>
</feature>
<dbReference type="RefSeq" id="XP_037218793.1">
    <property type="nucleotide sequence ID" value="XM_037365551.1"/>
</dbReference>
<name>A0A8H6SGY5_9AGAR</name>
<evidence type="ECO:0000313" key="2">
    <source>
        <dbReference type="EMBL" id="KAF7299405.1"/>
    </source>
</evidence>
<feature type="compositionally biased region" description="Acidic residues" evidence="1">
    <location>
        <begin position="915"/>
        <end position="926"/>
    </location>
</feature>
<evidence type="ECO:0000313" key="3">
    <source>
        <dbReference type="Proteomes" id="UP000636479"/>
    </source>
</evidence>
<protein>
    <submittedName>
        <fullName evidence="2">Uncharacterized protein</fullName>
    </submittedName>
</protein>
<organism evidence="2 3">
    <name type="scientific">Mycena indigotica</name>
    <dbReference type="NCBI Taxonomy" id="2126181"/>
    <lineage>
        <taxon>Eukaryota</taxon>
        <taxon>Fungi</taxon>
        <taxon>Dikarya</taxon>
        <taxon>Basidiomycota</taxon>
        <taxon>Agaricomycotina</taxon>
        <taxon>Agaricomycetes</taxon>
        <taxon>Agaricomycetidae</taxon>
        <taxon>Agaricales</taxon>
        <taxon>Marasmiineae</taxon>
        <taxon>Mycenaceae</taxon>
        <taxon>Mycena</taxon>
    </lineage>
</organism>
<feature type="compositionally biased region" description="Low complexity" evidence="1">
    <location>
        <begin position="901"/>
        <end position="914"/>
    </location>
</feature>
<sequence>MALNSAAWQLGLPKQATDLLDQNFESMCRFVAPDWEIPAWVPDTTLPQEQFQFFRDLKIPSVPNGPNFLFHELGDYGHDPDMKSRIENIFRPKATTCLINASGTGKTRHSLEALCLEWGFYLCFKDKSLDIGSGDMNDIERRLRTKKTFTPVLPPRSDETYTTKLDDNRELVDDSFYHVILARFLIFKLFLTAIVATGRPITRADKKRWTLLQAHPDFLEGTLDIFRSLASILDSPTLDETVRKQRSAMTGADCNVIYNRLSIETREFISKHYERDASEAKINPKPDRFYFVVDEAQLAARILDRAFASARPNPQGNFDLRPLLRELIAILRNLSLDEHGAVITGTGLDIELIQDALGSILLKADVEGDLRSDTGGFYEDKAMHKAYITRFMPPDLMRTRDGEHFVQRMTKWLAGRYRTTAAFLLYFLRNGGQNPQLLLDTWIHFQTNFTPTDGPTIRNFLPADPEATNRMLNQLQYNRIETNSEMLTLFTRAVHHSFIRSQINTTMSKFARKFVEYGFARFRDGKCSTSRIYEPLIILSAMSRMEVTCNQRRINPISPGQLLVSHTELDVGDKDGANNNGFESYVGLALADTLGEFIPLDKVFVFHKKYRPKWANKRARLVTVQQDDPSAALTVHEVSWSRGRVPGGHLGHNCNLDETLQWMQHQDPLQAPICYPDKNMGPDILCKLQFEDETFLWVAVQCKNYTGGIKQNDLPRNIAQKARKAIATVTPAHFWMSQTQEGELRPYCYSSQPKLRETTARALASLSPPTLSTRKSNRAHPINLDDHSFPLLRVLAVFPTAVDLERPGISSDNVLKDAGQHPICTINWDYMGTKDKRQFVRAMDDDYEEKPDVGAKAKQKTTRKAKTSAPLKRKKAPSSKTPKRKKQKRSKTPTDSDTEMSDGSLFSGSLPPLSESDDSDPDDDMDVDRTSQDTDVELEPDDELDGMALGFKSSLSMAL</sequence>
<gene>
    <name evidence="2" type="ORF">MIND_00890300</name>
</gene>
<dbReference type="Proteomes" id="UP000636479">
    <property type="component" value="Unassembled WGS sequence"/>
</dbReference>
<dbReference type="AlphaFoldDB" id="A0A8H6SGY5"/>
<dbReference type="GeneID" id="59348067"/>
<evidence type="ECO:0000256" key="1">
    <source>
        <dbReference type="SAM" id="MobiDB-lite"/>
    </source>
</evidence>
<accession>A0A8H6SGY5</accession>
<feature type="compositionally biased region" description="Basic residues" evidence="1">
    <location>
        <begin position="857"/>
        <end position="891"/>
    </location>
</feature>
<proteinExistence type="predicted"/>
<dbReference type="EMBL" id="JACAZF010000007">
    <property type="protein sequence ID" value="KAF7299405.1"/>
    <property type="molecule type" value="Genomic_DNA"/>
</dbReference>